<evidence type="ECO:0000313" key="2">
    <source>
        <dbReference type="EMBL" id="TJZ78133.1"/>
    </source>
</evidence>
<gene>
    <name evidence="2" type="ORF">FA740_18935</name>
</gene>
<evidence type="ECO:0000313" key="3">
    <source>
        <dbReference type="Proteomes" id="UP000306223"/>
    </source>
</evidence>
<accession>A0A4U0Q9Y2</accession>
<dbReference type="Proteomes" id="UP000306223">
    <property type="component" value="Unassembled WGS sequence"/>
</dbReference>
<dbReference type="AlphaFoldDB" id="A0A4U0Q9Y2"/>
<dbReference type="CDD" id="cd00093">
    <property type="entry name" value="HTH_XRE"/>
    <property type="match status" value="1"/>
</dbReference>
<dbReference type="OrthoDB" id="7605155at2"/>
<feature type="domain" description="HTH cro/C1-type" evidence="1">
    <location>
        <begin position="8"/>
        <end position="62"/>
    </location>
</feature>
<evidence type="ECO:0000259" key="1">
    <source>
        <dbReference type="PROSITE" id="PS50943"/>
    </source>
</evidence>
<comment type="caution">
    <text evidence="2">The sequence shown here is derived from an EMBL/GenBank/DDBJ whole genome shotgun (WGS) entry which is preliminary data.</text>
</comment>
<dbReference type="GO" id="GO:0003677">
    <property type="term" value="F:DNA binding"/>
    <property type="evidence" value="ECO:0007669"/>
    <property type="project" value="InterPro"/>
</dbReference>
<organism evidence="2 3">
    <name type="scientific">Paracoccus hibiscisoli</name>
    <dbReference type="NCBI Taxonomy" id="2023261"/>
    <lineage>
        <taxon>Bacteria</taxon>
        <taxon>Pseudomonadati</taxon>
        <taxon>Pseudomonadota</taxon>
        <taxon>Alphaproteobacteria</taxon>
        <taxon>Rhodobacterales</taxon>
        <taxon>Paracoccaceae</taxon>
        <taxon>Paracoccus</taxon>
    </lineage>
</organism>
<name>A0A4U0Q9Y2_9RHOB</name>
<reference evidence="2 3" key="1">
    <citation type="submission" date="2019-04" db="EMBL/GenBank/DDBJ databases">
        <authorList>
            <person name="Li J."/>
        </authorList>
    </citation>
    <scope>NUCLEOTIDE SEQUENCE [LARGE SCALE GENOMIC DNA]</scope>
    <source>
        <strain evidence="2 3">CCTCC AB2016182</strain>
    </source>
</reference>
<keyword evidence="3" id="KW-1185">Reference proteome</keyword>
<proteinExistence type="predicted"/>
<dbReference type="RefSeq" id="WP_136858360.1">
    <property type="nucleotide sequence ID" value="NZ_SUNH01000060.1"/>
</dbReference>
<sequence>MALDREKLRALMKARGVTQKDIKEATGKDARTVSRWMSGANVPKDRDLRIIAELLSCEPVAFYENFVDVPDGRVSIHASVSVASHNAFEVMGVRYGVTQRDIIEIAPVLFAILAGHAIRVPEQDLDAWRAAKKAGLYVQIGGNAEEQEGFDLDQRAADQRKCFGIAADPKDATPRNLFAVALRRLCQDLKGIVDATSMPQPDAGTPLKAVGFNVDPEILSFLAQENAERVSDFTTGRLRLPARESLERFGMQAVVEEVLRQENARSAKLAEQREESLGKQSAWQAAYAADNPELDAEYHCLAARYFEPEGHVAEGLSAEERDAVYADPFNARRELKEGCFPHYFHFLNEPDPAEEAQAEQVARLLELERQRQASKQAFDKGAV</sequence>
<protein>
    <submittedName>
        <fullName evidence="2">Helix-turn-helix transcriptional regulator</fullName>
    </submittedName>
</protein>
<dbReference type="SMART" id="SM00530">
    <property type="entry name" value="HTH_XRE"/>
    <property type="match status" value="1"/>
</dbReference>
<dbReference type="InterPro" id="IPR010982">
    <property type="entry name" value="Lambda_DNA-bd_dom_sf"/>
</dbReference>
<dbReference type="SUPFAM" id="SSF47413">
    <property type="entry name" value="lambda repressor-like DNA-binding domains"/>
    <property type="match status" value="1"/>
</dbReference>
<dbReference type="PROSITE" id="PS50943">
    <property type="entry name" value="HTH_CROC1"/>
    <property type="match status" value="1"/>
</dbReference>
<dbReference type="Gene3D" id="1.10.260.40">
    <property type="entry name" value="lambda repressor-like DNA-binding domains"/>
    <property type="match status" value="1"/>
</dbReference>
<dbReference type="EMBL" id="SUNH01000060">
    <property type="protein sequence ID" value="TJZ78133.1"/>
    <property type="molecule type" value="Genomic_DNA"/>
</dbReference>
<dbReference type="Pfam" id="PF01381">
    <property type="entry name" value="HTH_3"/>
    <property type="match status" value="1"/>
</dbReference>
<dbReference type="InterPro" id="IPR001387">
    <property type="entry name" value="Cro/C1-type_HTH"/>
</dbReference>